<organism evidence="2 3">
    <name type="scientific">Cryptococcus amylolentus CBS 6039</name>
    <dbReference type="NCBI Taxonomy" id="1295533"/>
    <lineage>
        <taxon>Eukaryota</taxon>
        <taxon>Fungi</taxon>
        <taxon>Dikarya</taxon>
        <taxon>Basidiomycota</taxon>
        <taxon>Agaricomycotina</taxon>
        <taxon>Tremellomycetes</taxon>
        <taxon>Tremellales</taxon>
        <taxon>Cryptococcaceae</taxon>
        <taxon>Cryptococcus</taxon>
    </lineage>
</organism>
<evidence type="ECO:0000313" key="2">
    <source>
        <dbReference type="EMBL" id="ODN77022.1"/>
    </source>
</evidence>
<gene>
    <name evidence="2" type="ORF">L202_05568</name>
</gene>
<feature type="compositionally biased region" description="Basic and acidic residues" evidence="1">
    <location>
        <begin position="136"/>
        <end position="151"/>
    </location>
</feature>
<evidence type="ECO:0000313" key="3">
    <source>
        <dbReference type="Proteomes" id="UP000094065"/>
    </source>
</evidence>
<sequence>MIITHRLTSFQTPDSFKKSLKMSSAAKTATTSTFSRRAPVAPSLPTIPTISSISTLSTLPSTYRTKLPPPSRGHTITHPVMPPKPTTERYKSVQASYQSKTKTETKNAVRTTEKKKRVNATQAPPQTRPPPPPPSPKKEERSKGDRARELSYRYTYRRKQVTIRR</sequence>
<comment type="caution">
    <text evidence="2">The sequence shown here is derived from an EMBL/GenBank/DDBJ whole genome shotgun (WGS) entry which is preliminary data.</text>
</comment>
<proteinExistence type="predicted"/>
<name>A0A1E3HKZ7_9TREE</name>
<protein>
    <submittedName>
        <fullName evidence="2">Uncharacterized protein</fullName>
    </submittedName>
</protein>
<evidence type="ECO:0000256" key="1">
    <source>
        <dbReference type="SAM" id="MobiDB-lite"/>
    </source>
</evidence>
<dbReference type="Proteomes" id="UP000094065">
    <property type="component" value="Unassembled WGS sequence"/>
</dbReference>
<reference evidence="2 3" key="1">
    <citation type="submission" date="2016-06" db="EMBL/GenBank/DDBJ databases">
        <title>Evolution of pathogenesis and genome organization in the Tremellales.</title>
        <authorList>
            <person name="Cuomo C."/>
            <person name="Litvintseva A."/>
            <person name="Heitman J."/>
            <person name="Chen Y."/>
            <person name="Sun S."/>
            <person name="Springer D."/>
            <person name="Dromer F."/>
            <person name="Young S."/>
            <person name="Zeng Q."/>
            <person name="Chapman S."/>
            <person name="Gujja S."/>
            <person name="Saif S."/>
            <person name="Birren B."/>
        </authorList>
    </citation>
    <scope>NUCLEOTIDE SEQUENCE [LARGE SCALE GENOMIC DNA]</scope>
    <source>
        <strain evidence="2 3">CBS 6039</strain>
    </source>
</reference>
<accession>A0A1E3HKZ7</accession>
<dbReference type="GeneID" id="30156877"/>
<dbReference type="OrthoDB" id="10427807at2759"/>
<dbReference type="EMBL" id="AWGJ01000008">
    <property type="protein sequence ID" value="ODN77022.1"/>
    <property type="molecule type" value="Genomic_DNA"/>
</dbReference>
<feature type="region of interest" description="Disordered" evidence="1">
    <location>
        <begin position="28"/>
        <end position="47"/>
    </location>
</feature>
<feature type="region of interest" description="Disordered" evidence="1">
    <location>
        <begin position="60"/>
        <end position="165"/>
    </location>
</feature>
<dbReference type="RefSeq" id="XP_018992396.1">
    <property type="nucleotide sequence ID" value="XM_019139905.1"/>
</dbReference>
<keyword evidence="3" id="KW-1185">Reference proteome</keyword>
<feature type="compositionally biased region" description="Basic residues" evidence="1">
    <location>
        <begin position="155"/>
        <end position="165"/>
    </location>
</feature>
<dbReference type="AlphaFoldDB" id="A0A1E3HKZ7"/>
<feature type="compositionally biased region" description="Pro residues" evidence="1">
    <location>
        <begin position="126"/>
        <end position="135"/>
    </location>
</feature>